<feature type="region of interest" description="Disordered" evidence="4">
    <location>
        <begin position="377"/>
        <end position="396"/>
    </location>
</feature>
<evidence type="ECO:0000256" key="1">
    <source>
        <dbReference type="ARBA" id="ARBA00001526"/>
    </source>
</evidence>
<evidence type="ECO:0000313" key="7">
    <source>
        <dbReference type="Proteomes" id="UP000053070"/>
    </source>
</evidence>
<name>A0A0G9MQS7_9SPHN</name>
<dbReference type="Pfam" id="PF13354">
    <property type="entry name" value="Beta-lactamase2"/>
    <property type="match status" value="1"/>
</dbReference>
<evidence type="ECO:0000313" key="6">
    <source>
        <dbReference type="EMBL" id="KLE33097.1"/>
    </source>
</evidence>
<keyword evidence="7" id="KW-1185">Reference proteome</keyword>
<evidence type="ECO:0000256" key="3">
    <source>
        <dbReference type="ARBA" id="ARBA00012865"/>
    </source>
</evidence>
<dbReference type="AlphaFoldDB" id="A0A0G9MQS7"/>
<gene>
    <name evidence="6" type="ORF">AAW01_03650</name>
</gene>
<dbReference type="Proteomes" id="UP000053070">
    <property type="component" value="Unassembled WGS sequence"/>
</dbReference>
<evidence type="ECO:0000256" key="4">
    <source>
        <dbReference type="SAM" id="MobiDB-lite"/>
    </source>
</evidence>
<dbReference type="SUPFAM" id="SSF56601">
    <property type="entry name" value="beta-lactamase/transpeptidase-like"/>
    <property type="match status" value="1"/>
</dbReference>
<dbReference type="OrthoDB" id="9784149at2"/>
<comment type="caution">
    <text evidence="6">The sequence shown here is derived from an EMBL/GenBank/DDBJ whole genome shotgun (WGS) entry which is preliminary data.</text>
</comment>
<dbReference type="PANTHER" id="PTHR35333:SF3">
    <property type="entry name" value="BETA-LACTAMASE-TYPE TRANSPEPTIDASE FOLD CONTAINING PROTEIN"/>
    <property type="match status" value="1"/>
</dbReference>
<dbReference type="EMBL" id="LBHC01000001">
    <property type="protein sequence ID" value="KLE33097.1"/>
    <property type="molecule type" value="Genomic_DNA"/>
</dbReference>
<dbReference type="EC" id="3.5.2.6" evidence="3"/>
<protein>
    <recommendedName>
        <fullName evidence="3">beta-lactamase</fullName>
        <ecNumber evidence="3">3.5.2.6</ecNumber>
    </recommendedName>
</protein>
<dbReference type="InterPro" id="IPR000871">
    <property type="entry name" value="Beta-lactam_class-A"/>
</dbReference>
<dbReference type="GO" id="GO:0008800">
    <property type="term" value="F:beta-lactamase activity"/>
    <property type="evidence" value="ECO:0007669"/>
    <property type="project" value="UniProtKB-EC"/>
</dbReference>
<organism evidence="6 7">
    <name type="scientific">Aurantiacibacter gangjinensis</name>
    <dbReference type="NCBI Taxonomy" id="502682"/>
    <lineage>
        <taxon>Bacteria</taxon>
        <taxon>Pseudomonadati</taxon>
        <taxon>Pseudomonadota</taxon>
        <taxon>Alphaproteobacteria</taxon>
        <taxon>Sphingomonadales</taxon>
        <taxon>Erythrobacteraceae</taxon>
        <taxon>Aurantiacibacter</taxon>
    </lineage>
</organism>
<accession>A0A0G9MQS7</accession>
<feature type="domain" description="Beta-lactamase class A catalytic" evidence="5">
    <location>
        <begin position="90"/>
        <end position="349"/>
    </location>
</feature>
<dbReference type="Gene3D" id="3.40.710.10">
    <property type="entry name" value="DD-peptidase/beta-lactamase superfamily"/>
    <property type="match status" value="1"/>
</dbReference>
<dbReference type="GO" id="GO:0046677">
    <property type="term" value="P:response to antibiotic"/>
    <property type="evidence" value="ECO:0007669"/>
    <property type="project" value="InterPro"/>
</dbReference>
<reference evidence="6 7" key="1">
    <citation type="submission" date="2015-04" db="EMBL/GenBank/DDBJ databases">
        <title>The draft genome sequence of Erythrobacr gangjinensis K7-2.</title>
        <authorList>
            <person name="Zhuang L."/>
            <person name="Liu Y."/>
            <person name="Shao Z."/>
        </authorList>
    </citation>
    <scope>NUCLEOTIDE SEQUENCE [LARGE SCALE GENOMIC DNA]</scope>
    <source>
        <strain evidence="6 7">K7-2</strain>
    </source>
</reference>
<sequence length="396" mass="42106">MAGLAHYSGVKPIRYILPLSAALALAACGEAENFQPPAGVASDNGDVAAAVDPVTEEEPAVPLDAQIVAAREELEATLQDIGKDFGGSLGIAVVDVEQDWQAGFNADTVLPQQSVSKTWVALTAMVMAEAGELDLDAPIRVTREDLTLFHQPIRKEILRDGAVITDHADLIERAIQQSDNTANNALLQRVGGPEAIRAMLAEQGLEGIRFGPGEKPMQAAIAGMEWRDAYSYGSTFFDARDQVPDSVRKRAFESYLADPVDGASAAAIAQAFAAIVRGDVLSEEGADTFLTIMANTRSGPRRLKGGREDGWVVSHKTGTGQFWNGMQSGYNDVGVLFAPDSTPYAVAVMIGVTERPTPERMEMMQSVTRAVIAYHEASRSESAADAPGSGDEEEAG</sequence>
<dbReference type="PANTHER" id="PTHR35333">
    <property type="entry name" value="BETA-LACTAMASE"/>
    <property type="match status" value="1"/>
</dbReference>
<evidence type="ECO:0000259" key="5">
    <source>
        <dbReference type="Pfam" id="PF13354"/>
    </source>
</evidence>
<comment type="catalytic activity">
    <reaction evidence="1">
        <text>a beta-lactam + H2O = a substituted beta-amino acid</text>
        <dbReference type="Rhea" id="RHEA:20401"/>
        <dbReference type="ChEBI" id="CHEBI:15377"/>
        <dbReference type="ChEBI" id="CHEBI:35627"/>
        <dbReference type="ChEBI" id="CHEBI:140347"/>
        <dbReference type="EC" id="3.5.2.6"/>
    </reaction>
</comment>
<dbReference type="GO" id="GO:0030655">
    <property type="term" value="P:beta-lactam antibiotic catabolic process"/>
    <property type="evidence" value="ECO:0007669"/>
    <property type="project" value="InterPro"/>
</dbReference>
<evidence type="ECO:0000256" key="2">
    <source>
        <dbReference type="ARBA" id="ARBA00009009"/>
    </source>
</evidence>
<dbReference type="PATRIC" id="fig|502682.8.peg.744"/>
<dbReference type="STRING" id="502682.BMF35_a2154"/>
<dbReference type="InterPro" id="IPR012338">
    <property type="entry name" value="Beta-lactam/transpept-like"/>
</dbReference>
<proteinExistence type="inferred from homology"/>
<dbReference type="InterPro" id="IPR045155">
    <property type="entry name" value="Beta-lactam_cat"/>
</dbReference>
<comment type="similarity">
    <text evidence="2">Belongs to the class-A beta-lactamase family.</text>
</comment>